<proteinExistence type="predicted"/>
<name>A0A0J7J1T1_9FLAO</name>
<dbReference type="AlphaFoldDB" id="A0A0J7J1T1"/>
<evidence type="ECO:0000256" key="1">
    <source>
        <dbReference type="SAM" id="SignalP"/>
    </source>
</evidence>
<gene>
    <name evidence="2" type="ORF">ACM44_03055</name>
</gene>
<keyword evidence="1" id="KW-0732">Signal</keyword>
<evidence type="ECO:0008006" key="4">
    <source>
        <dbReference type="Google" id="ProtNLM"/>
    </source>
</evidence>
<dbReference type="RefSeq" id="WP_048498639.1">
    <property type="nucleotide sequence ID" value="NZ_LFNG01000004.1"/>
</dbReference>
<dbReference type="OrthoDB" id="1263968at2"/>
<keyword evidence="3" id="KW-1185">Reference proteome</keyword>
<dbReference type="STRING" id="1304281.ACM44_03055"/>
<evidence type="ECO:0000313" key="2">
    <source>
        <dbReference type="EMBL" id="KMQ72016.1"/>
    </source>
</evidence>
<dbReference type="Proteomes" id="UP000035900">
    <property type="component" value="Unassembled WGS sequence"/>
</dbReference>
<sequence length="118" mass="12922">MKKLTLLLAALFFLNACKKESETNSISDPNSKEVSLVQEVTKLKNDKGEEVSVTYFAEGGVVAVKIQKTGDKEQKLSAKTTNAKGNPIFTNEEVMWEMTQDGKAGKLTDKAGNSSEYK</sequence>
<dbReference type="EMBL" id="LFNG01000004">
    <property type="protein sequence ID" value="KMQ72016.1"/>
    <property type="molecule type" value="Genomic_DNA"/>
</dbReference>
<protein>
    <recommendedName>
        <fullName evidence="4">C-type lysozyme inhibitor domain-containing protein</fullName>
    </recommendedName>
</protein>
<feature type="signal peptide" evidence="1">
    <location>
        <begin position="1"/>
        <end position="18"/>
    </location>
</feature>
<organism evidence="2 3">
    <name type="scientific">Chryseobacterium koreense CCUG 49689</name>
    <dbReference type="NCBI Taxonomy" id="1304281"/>
    <lineage>
        <taxon>Bacteria</taxon>
        <taxon>Pseudomonadati</taxon>
        <taxon>Bacteroidota</taxon>
        <taxon>Flavobacteriia</taxon>
        <taxon>Flavobacteriales</taxon>
        <taxon>Weeksellaceae</taxon>
        <taxon>Chryseobacterium group</taxon>
        <taxon>Chryseobacterium</taxon>
    </lineage>
</organism>
<feature type="chain" id="PRO_5005289111" description="C-type lysozyme inhibitor domain-containing protein" evidence="1">
    <location>
        <begin position="19"/>
        <end position="118"/>
    </location>
</feature>
<comment type="caution">
    <text evidence="2">The sequence shown here is derived from an EMBL/GenBank/DDBJ whole genome shotgun (WGS) entry which is preliminary data.</text>
</comment>
<accession>A0A0J7J1T1</accession>
<dbReference type="PATRIC" id="fig|1304281.5.peg.661"/>
<reference evidence="2 3" key="1">
    <citation type="journal article" date="2004" name="Int. J. Syst. Evol. Microbiol.">
        <title>Kaistella koreensis gen. nov., sp. nov., a novel member of the Chryseobacterium-Bergeyella-Riemerella branch.</title>
        <authorList>
            <person name="Kim M.K."/>
            <person name="Im W.T."/>
            <person name="Shin Y.K."/>
            <person name="Lim J.H."/>
            <person name="Kim S.H."/>
            <person name="Lee B.C."/>
            <person name="Park M.Y."/>
            <person name="Lee K.Y."/>
            <person name="Lee S.T."/>
        </authorList>
    </citation>
    <scope>NUCLEOTIDE SEQUENCE [LARGE SCALE GENOMIC DNA]</scope>
    <source>
        <strain evidence="2 3">CCUG 49689</strain>
    </source>
</reference>
<evidence type="ECO:0000313" key="3">
    <source>
        <dbReference type="Proteomes" id="UP000035900"/>
    </source>
</evidence>